<dbReference type="Pfam" id="PF00240">
    <property type="entry name" value="ubiquitin"/>
    <property type="match status" value="1"/>
</dbReference>
<dbReference type="EMBL" id="JACAZH010000010">
    <property type="protein sequence ID" value="KAF7357264.1"/>
    <property type="molecule type" value="Genomic_DNA"/>
</dbReference>
<dbReference type="SMART" id="SM00213">
    <property type="entry name" value="UBQ"/>
    <property type="match status" value="1"/>
</dbReference>
<feature type="region of interest" description="Disordered" evidence="1">
    <location>
        <begin position="162"/>
        <end position="205"/>
    </location>
</feature>
<comment type="caution">
    <text evidence="3">The sequence shown here is derived from an EMBL/GenBank/DDBJ whole genome shotgun (WGS) entry which is preliminary data.</text>
</comment>
<dbReference type="InterPro" id="IPR029071">
    <property type="entry name" value="Ubiquitin-like_domsf"/>
</dbReference>
<evidence type="ECO:0000313" key="3">
    <source>
        <dbReference type="EMBL" id="KAF7357264.1"/>
    </source>
</evidence>
<evidence type="ECO:0000313" key="4">
    <source>
        <dbReference type="Proteomes" id="UP000623467"/>
    </source>
</evidence>
<evidence type="ECO:0000259" key="2">
    <source>
        <dbReference type="PROSITE" id="PS50053"/>
    </source>
</evidence>
<protein>
    <recommendedName>
        <fullName evidence="2">Ubiquitin-like domain-containing protein</fullName>
    </recommendedName>
</protein>
<dbReference type="CDD" id="cd17039">
    <property type="entry name" value="Ubl_ubiquitin_like"/>
    <property type="match status" value="1"/>
</dbReference>
<dbReference type="InterPro" id="IPR000626">
    <property type="entry name" value="Ubiquitin-like_dom"/>
</dbReference>
<proteinExistence type="predicted"/>
<name>A0A8H7D0C3_9AGAR</name>
<sequence>MVKIYVVNRTSNEPVPGWVQYDVDVAEPVRKLKADIHESEGLTPGQQCLKYEDIELRDEQTLQSYTLREGCTVDVFRNEIRVEFPGLALSWEVDLDTPLSDLRDIISKQVDLNEDCATVKFKEQMLRWDDKRTLSSLGIHHCDLVSHIGPYSFKDMSEWSLSEKGSPAFSPSSSGPDADALKHKKALHDWDGGDEAPSHCGIASP</sequence>
<dbReference type="PROSITE" id="PS50053">
    <property type="entry name" value="UBIQUITIN_2"/>
    <property type="match status" value="1"/>
</dbReference>
<dbReference type="AlphaFoldDB" id="A0A8H7D0C3"/>
<feature type="domain" description="Ubiquitin-like" evidence="2">
    <location>
        <begin position="2"/>
        <end position="75"/>
    </location>
</feature>
<reference evidence="3" key="1">
    <citation type="submission" date="2020-05" db="EMBL/GenBank/DDBJ databases">
        <title>Mycena genomes resolve the evolution of fungal bioluminescence.</title>
        <authorList>
            <person name="Tsai I.J."/>
        </authorList>
    </citation>
    <scope>NUCLEOTIDE SEQUENCE</scope>
    <source>
        <strain evidence="3">160909Yilan</strain>
    </source>
</reference>
<dbReference type="Proteomes" id="UP000623467">
    <property type="component" value="Unassembled WGS sequence"/>
</dbReference>
<feature type="compositionally biased region" description="Low complexity" evidence="1">
    <location>
        <begin position="165"/>
        <end position="178"/>
    </location>
</feature>
<organism evidence="3 4">
    <name type="scientific">Mycena sanguinolenta</name>
    <dbReference type="NCBI Taxonomy" id="230812"/>
    <lineage>
        <taxon>Eukaryota</taxon>
        <taxon>Fungi</taxon>
        <taxon>Dikarya</taxon>
        <taxon>Basidiomycota</taxon>
        <taxon>Agaricomycotina</taxon>
        <taxon>Agaricomycetes</taxon>
        <taxon>Agaricomycetidae</taxon>
        <taxon>Agaricales</taxon>
        <taxon>Marasmiineae</taxon>
        <taxon>Mycenaceae</taxon>
        <taxon>Mycena</taxon>
    </lineage>
</organism>
<keyword evidence="4" id="KW-1185">Reference proteome</keyword>
<evidence type="ECO:0000256" key="1">
    <source>
        <dbReference type="SAM" id="MobiDB-lite"/>
    </source>
</evidence>
<dbReference type="Gene3D" id="3.10.20.90">
    <property type="entry name" value="Phosphatidylinositol 3-kinase Catalytic Subunit, Chain A, domain 1"/>
    <property type="match status" value="1"/>
</dbReference>
<accession>A0A8H7D0C3</accession>
<dbReference type="OrthoDB" id="3041414at2759"/>
<gene>
    <name evidence="3" type="ORF">MSAN_01321600</name>
</gene>
<dbReference type="SUPFAM" id="SSF54236">
    <property type="entry name" value="Ubiquitin-like"/>
    <property type="match status" value="2"/>
</dbReference>